<keyword evidence="3" id="KW-1185">Reference proteome</keyword>
<proteinExistence type="predicted"/>
<reference evidence="2 3" key="1">
    <citation type="submission" date="2019-03" db="EMBL/GenBank/DDBJ databases">
        <title>Draft genome sequences of novel Actinobacteria.</title>
        <authorList>
            <person name="Sahin N."/>
            <person name="Ay H."/>
            <person name="Saygin H."/>
        </authorList>
    </citation>
    <scope>NUCLEOTIDE SEQUENCE [LARGE SCALE GENOMIC DNA]</scope>
    <source>
        <strain evidence="2 3">KC712</strain>
    </source>
</reference>
<dbReference type="AlphaFoldDB" id="A0A4R4WE30"/>
<comment type="caution">
    <text evidence="2">The sequence shown here is derived from an EMBL/GenBank/DDBJ whole genome shotgun (WGS) entry which is preliminary data.</text>
</comment>
<dbReference type="SUPFAM" id="SSF46785">
    <property type="entry name" value="Winged helix' DNA-binding domain"/>
    <property type="match status" value="1"/>
</dbReference>
<dbReference type="InterPro" id="IPR036390">
    <property type="entry name" value="WH_DNA-bd_sf"/>
</dbReference>
<organism evidence="2 3">
    <name type="scientific">Nonomuraea diastatica</name>
    <dbReference type="NCBI Taxonomy" id="1848329"/>
    <lineage>
        <taxon>Bacteria</taxon>
        <taxon>Bacillati</taxon>
        <taxon>Actinomycetota</taxon>
        <taxon>Actinomycetes</taxon>
        <taxon>Streptosporangiales</taxon>
        <taxon>Streptosporangiaceae</taxon>
        <taxon>Nonomuraea</taxon>
    </lineage>
</organism>
<dbReference type="CDD" id="cd00090">
    <property type="entry name" value="HTH_ARSR"/>
    <property type="match status" value="1"/>
</dbReference>
<dbReference type="InterPro" id="IPR000835">
    <property type="entry name" value="HTH_MarR-typ"/>
</dbReference>
<evidence type="ECO:0000313" key="3">
    <source>
        <dbReference type="Proteomes" id="UP000294543"/>
    </source>
</evidence>
<accession>A0A4R4WE30</accession>
<dbReference type="Proteomes" id="UP000294543">
    <property type="component" value="Unassembled WGS sequence"/>
</dbReference>
<dbReference type="GO" id="GO:0003700">
    <property type="term" value="F:DNA-binding transcription factor activity"/>
    <property type="evidence" value="ECO:0007669"/>
    <property type="project" value="InterPro"/>
</dbReference>
<evidence type="ECO:0000313" key="2">
    <source>
        <dbReference type="EMBL" id="TDD15507.1"/>
    </source>
</evidence>
<dbReference type="InterPro" id="IPR036388">
    <property type="entry name" value="WH-like_DNA-bd_sf"/>
</dbReference>
<sequence length="66" mass="7170">MLADWGFPRISARVLLTMMSADEDSLTAGELGDRLGVSPSAISGAVRYLMQVGLLERRPVPRLTPQ</sequence>
<dbReference type="OrthoDB" id="67158at2"/>
<name>A0A4R4WE30_9ACTN</name>
<dbReference type="InterPro" id="IPR011991">
    <property type="entry name" value="ArsR-like_HTH"/>
</dbReference>
<dbReference type="Gene3D" id="1.10.10.10">
    <property type="entry name" value="Winged helix-like DNA-binding domain superfamily/Winged helix DNA-binding domain"/>
    <property type="match status" value="1"/>
</dbReference>
<gene>
    <name evidence="2" type="ORF">E1294_34320</name>
</gene>
<feature type="domain" description="HTH marR-type" evidence="1">
    <location>
        <begin position="5"/>
        <end position="61"/>
    </location>
</feature>
<dbReference type="Pfam" id="PF12802">
    <property type="entry name" value="MarR_2"/>
    <property type="match status" value="1"/>
</dbReference>
<protein>
    <submittedName>
        <fullName evidence="2">MarR family transcriptional regulator</fullName>
    </submittedName>
</protein>
<dbReference type="EMBL" id="SMKP01000124">
    <property type="protein sequence ID" value="TDD15507.1"/>
    <property type="molecule type" value="Genomic_DNA"/>
</dbReference>
<evidence type="ECO:0000259" key="1">
    <source>
        <dbReference type="Pfam" id="PF12802"/>
    </source>
</evidence>